<evidence type="ECO:0000313" key="4">
    <source>
        <dbReference type="Proteomes" id="UP000440578"/>
    </source>
</evidence>
<protein>
    <submittedName>
        <fullName evidence="3">Retinol dehydrogenase 12</fullName>
    </submittedName>
</protein>
<dbReference type="GO" id="GO:0016491">
    <property type="term" value="F:oxidoreductase activity"/>
    <property type="evidence" value="ECO:0007669"/>
    <property type="project" value="UniProtKB-KW"/>
</dbReference>
<keyword evidence="1" id="KW-0560">Oxidoreductase</keyword>
<comment type="similarity">
    <text evidence="2">Belongs to the short-chain dehydrogenases/reductases (SDR) family.</text>
</comment>
<dbReference type="PRINTS" id="PR00080">
    <property type="entry name" value="SDRFAMILY"/>
</dbReference>
<proteinExistence type="inferred from homology"/>
<organism evidence="3 4">
    <name type="scientific">Amphibalanus amphitrite</name>
    <name type="common">Striped barnacle</name>
    <name type="synonym">Balanus amphitrite</name>
    <dbReference type="NCBI Taxonomy" id="1232801"/>
    <lineage>
        <taxon>Eukaryota</taxon>
        <taxon>Metazoa</taxon>
        <taxon>Ecdysozoa</taxon>
        <taxon>Arthropoda</taxon>
        <taxon>Crustacea</taxon>
        <taxon>Multicrustacea</taxon>
        <taxon>Cirripedia</taxon>
        <taxon>Thoracica</taxon>
        <taxon>Thoracicalcarea</taxon>
        <taxon>Balanomorpha</taxon>
        <taxon>Balanoidea</taxon>
        <taxon>Balanidae</taxon>
        <taxon>Amphibalaninae</taxon>
        <taxon>Amphibalanus</taxon>
    </lineage>
</organism>
<sequence length="297" mass="32291">MGGQRVPSDVRLDGRTAIVTGANAGIGLETARGLYERGARVLLAVRSVSRGEAARAQLERQAAGAAPPAGSLHVMQLDLASLASVRAFAERINREEARLDLLVNNAGLILAERSETQDGFETTFGVNHLGHFLLTMLLLDKLKASTPARVIVLSSVAHERGQIFFDDLQLTRGYELWKAYSQSKLANVLFARELSRRLHGTGVTVYAVHPGVVRTPIWANAPAWQRCFLVFLKPFFKSAASGAETSLFCAMSPKVATETGKYYVDCKEIEVAPAARKDADAARLWEISEKLVGLTSQ</sequence>
<dbReference type="Pfam" id="PF00106">
    <property type="entry name" value="adh_short"/>
    <property type="match status" value="1"/>
</dbReference>
<dbReference type="InterPro" id="IPR036291">
    <property type="entry name" value="NAD(P)-bd_dom_sf"/>
</dbReference>
<dbReference type="OrthoDB" id="191139at2759"/>
<comment type="caution">
    <text evidence="3">The sequence shown here is derived from an EMBL/GenBank/DDBJ whole genome shotgun (WGS) entry which is preliminary data.</text>
</comment>
<accession>A0A6A4WDY7</accession>
<evidence type="ECO:0000256" key="2">
    <source>
        <dbReference type="RuleBase" id="RU000363"/>
    </source>
</evidence>
<evidence type="ECO:0000313" key="3">
    <source>
        <dbReference type="EMBL" id="KAF0301820.1"/>
    </source>
</evidence>
<name>A0A6A4WDY7_AMPAM</name>
<dbReference type="Gene3D" id="3.40.50.720">
    <property type="entry name" value="NAD(P)-binding Rossmann-like Domain"/>
    <property type="match status" value="1"/>
</dbReference>
<evidence type="ECO:0000256" key="1">
    <source>
        <dbReference type="ARBA" id="ARBA00023002"/>
    </source>
</evidence>
<dbReference type="AlphaFoldDB" id="A0A6A4WDY7"/>
<dbReference type="Proteomes" id="UP000440578">
    <property type="component" value="Unassembled WGS sequence"/>
</dbReference>
<dbReference type="SUPFAM" id="SSF51735">
    <property type="entry name" value="NAD(P)-binding Rossmann-fold domains"/>
    <property type="match status" value="1"/>
</dbReference>
<dbReference type="PANTHER" id="PTHR43157">
    <property type="entry name" value="PHOSPHATIDYLINOSITOL-GLYCAN BIOSYNTHESIS CLASS F PROTEIN-RELATED"/>
    <property type="match status" value="1"/>
</dbReference>
<reference evidence="3 4" key="1">
    <citation type="submission" date="2019-07" db="EMBL/GenBank/DDBJ databases">
        <title>Draft genome assembly of a fouling barnacle, Amphibalanus amphitrite (Darwin, 1854): The first reference genome for Thecostraca.</title>
        <authorList>
            <person name="Kim W."/>
        </authorList>
    </citation>
    <scope>NUCLEOTIDE SEQUENCE [LARGE SCALE GENOMIC DNA]</scope>
    <source>
        <strain evidence="3">SNU_AA5</strain>
        <tissue evidence="3">Soma without cirri and trophi</tissue>
    </source>
</reference>
<gene>
    <name evidence="3" type="primary">Rdh12_3</name>
    <name evidence="3" type="ORF">FJT64_025955</name>
</gene>
<dbReference type="CDD" id="cd05327">
    <property type="entry name" value="retinol-DH_like_SDR_c_like"/>
    <property type="match status" value="1"/>
</dbReference>
<dbReference type="InterPro" id="IPR002347">
    <property type="entry name" value="SDR_fam"/>
</dbReference>
<keyword evidence="4" id="KW-1185">Reference proteome</keyword>
<dbReference type="EMBL" id="VIIS01001117">
    <property type="protein sequence ID" value="KAF0301820.1"/>
    <property type="molecule type" value="Genomic_DNA"/>
</dbReference>
<dbReference type="PANTHER" id="PTHR43157:SF31">
    <property type="entry name" value="PHOSPHATIDYLINOSITOL-GLYCAN BIOSYNTHESIS CLASS F PROTEIN"/>
    <property type="match status" value="1"/>
</dbReference>
<dbReference type="PRINTS" id="PR00081">
    <property type="entry name" value="GDHRDH"/>
</dbReference>